<evidence type="ECO:0000256" key="5">
    <source>
        <dbReference type="ARBA" id="ARBA00022729"/>
    </source>
</evidence>
<evidence type="ECO:0000313" key="11">
    <source>
        <dbReference type="EMBL" id="TDS13950.1"/>
    </source>
</evidence>
<evidence type="ECO:0000313" key="12">
    <source>
        <dbReference type="Proteomes" id="UP000294752"/>
    </source>
</evidence>
<dbReference type="InterPro" id="IPR036942">
    <property type="entry name" value="Beta-barrel_TonB_sf"/>
</dbReference>
<dbReference type="Proteomes" id="UP000294752">
    <property type="component" value="Unassembled WGS sequence"/>
</dbReference>
<evidence type="ECO:0000256" key="7">
    <source>
        <dbReference type="ARBA" id="ARBA00023237"/>
    </source>
</evidence>
<comment type="subcellular location">
    <subcellularLocation>
        <location evidence="1 8">Cell outer membrane</location>
        <topology evidence="1 8">Multi-pass membrane protein</topology>
    </subcellularLocation>
</comment>
<dbReference type="NCBIfam" id="TIGR04057">
    <property type="entry name" value="SusC_RagA_signa"/>
    <property type="match status" value="1"/>
</dbReference>
<feature type="transmembrane region" description="Helical" evidence="9">
    <location>
        <begin position="6"/>
        <end position="25"/>
    </location>
</feature>
<dbReference type="GO" id="GO:0009279">
    <property type="term" value="C:cell outer membrane"/>
    <property type="evidence" value="ECO:0007669"/>
    <property type="project" value="UniProtKB-SubCell"/>
</dbReference>
<dbReference type="InterPro" id="IPR008969">
    <property type="entry name" value="CarboxyPept-like_regulatory"/>
</dbReference>
<dbReference type="InterPro" id="IPR037066">
    <property type="entry name" value="Plug_dom_sf"/>
</dbReference>
<dbReference type="InterPro" id="IPR039426">
    <property type="entry name" value="TonB-dep_rcpt-like"/>
</dbReference>
<dbReference type="Gene3D" id="2.170.130.10">
    <property type="entry name" value="TonB-dependent receptor, plug domain"/>
    <property type="match status" value="1"/>
</dbReference>
<dbReference type="NCBIfam" id="TIGR04056">
    <property type="entry name" value="OMP_RagA_SusC"/>
    <property type="match status" value="1"/>
</dbReference>
<dbReference type="SUPFAM" id="SSF49464">
    <property type="entry name" value="Carboxypeptidase regulatory domain-like"/>
    <property type="match status" value="1"/>
</dbReference>
<keyword evidence="12" id="KW-1185">Reference proteome</keyword>
<accession>A0A4R7CZW7</accession>
<organism evidence="11 12">
    <name type="scientific">Sphingobacterium paludis</name>
    <dbReference type="NCBI Taxonomy" id="1476465"/>
    <lineage>
        <taxon>Bacteria</taxon>
        <taxon>Pseudomonadati</taxon>
        <taxon>Bacteroidota</taxon>
        <taxon>Sphingobacteriia</taxon>
        <taxon>Sphingobacteriales</taxon>
        <taxon>Sphingobacteriaceae</taxon>
        <taxon>Sphingobacterium</taxon>
    </lineage>
</organism>
<dbReference type="OrthoDB" id="9768177at2"/>
<dbReference type="PROSITE" id="PS52016">
    <property type="entry name" value="TONB_DEPENDENT_REC_3"/>
    <property type="match status" value="1"/>
</dbReference>
<dbReference type="GO" id="GO:0015344">
    <property type="term" value="F:siderophore uptake transmembrane transporter activity"/>
    <property type="evidence" value="ECO:0007669"/>
    <property type="project" value="TreeGrafter"/>
</dbReference>
<gene>
    <name evidence="11" type="ORF">B0I21_104278</name>
</gene>
<dbReference type="SUPFAM" id="SSF56935">
    <property type="entry name" value="Porins"/>
    <property type="match status" value="1"/>
</dbReference>
<reference evidence="11 12" key="1">
    <citation type="submission" date="2019-03" db="EMBL/GenBank/DDBJ databases">
        <title>Genomic Encyclopedia of Type Strains, Phase III (KMG-III): the genomes of soil and plant-associated and newly described type strains.</title>
        <authorList>
            <person name="Whitman W."/>
        </authorList>
    </citation>
    <scope>NUCLEOTIDE SEQUENCE [LARGE SCALE GENOMIC DNA]</scope>
    <source>
        <strain evidence="11 12">CGMCC 1.12801</strain>
    </source>
</reference>
<feature type="domain" description="TonB-dependent receptor plug" evidence="10">
    <location>
        <begin position="159"/>
        <end position="264"/>
    </location>
</feature>
<dbReference type="AlphaFoldDB" id="A0A4R7CZW7"/>
<evidence type="ECO:0000256" key="2">
    <source>
        <dbReference type="ARBA" id="ARBA00022448"/>
    </source>
</evidence>
<evidence type="ECO:0000256" key="8">
    <source>
        <dbReference type="PROSITE-ProRule" id="PRU01360"/>
    </source>
</evidence>
<dbReference type="InterPro" id="IPR023996">
    <property type="entry name" value="TonB-dep_OMP_SusC/RagA"/>
</dbReference>
<feature type="transmembrane region" description="Helical" evidence="9">
    <location>
        <begin position="46"/>
        <end position="63"/>
    </location>
</feature>
<keyword evidence="2 8" id="KW-0813">Transport</keyword>
<keyword evidence="5" id="KW-0732">Signal</keyword>
<dbReference type="PANTHER" id="PTHR30069:SF29">
    <property type="entry name" value="HEMOGLOBIN AND HEMOGLOBIN-HAPTOGLOBIN-BINDING PROTEIN 1-RELATED"/>
    <property type="match status" value="1"/>
</dbReference>
<comment type="caution">
    <text evidence="11">The sequence shown here is derived from an EMBL/GenBank/DDBJ whole genome shotgun (WGS) entry which is preliminary data.</text>
</comment>
<dbReference type="EMBL" id="SNZV01000004">
    <property type="protein sequence ID" value="TDS13950.1"/>
    <property type="molecule type" value="Genomic_DNA"/>
</dbReference>
<evidence type="ECO:0000256" key="9">
    <source>
        <dbReference type="SAM" id="Phobius"/>
    </source>
</evidence>
<keyword evidence="4 8" id="KW-0812">Transmembrane</keyword>
<dbReference type="Pfam" id="PF13715">
    <property type="entry name" value="CarbopepD_reg_2"/>
    <property type="match status" value="1"/>
</dbReference>
<proteinExistence type="inferred from homology"/>
<dbReference type="InterPro" id="IPR023997">
    <property type="entry name" value="TonB-dep_OMP_SusC/RagA_CS"/>
</dbReference>
<sequence>MPLYLPSAFLTCFNIYLLGHGKYLLLRRSILISKIIKQQIYMKQKLLSFIFVWTSLIGLAFAQNRQVSGRVTSSTDGSALGGVSVAVVGTSNATQTDGTGNYSLTVSSNAVLTFTYVGYQSQRVTVGNQSTVNVQLVSDQEMLEEVVVQVPYGTVKKTAFTGSESTITAKTFEKQQVASFTKALEGTVSGIQASSGGGAPGTSADIRIRGIGSVNASSSPLYVIDGVPYSGSNVAISTDDIESTTVLKDAAATALYGSRAANGVIMITTKKGRSSEPRLNFTARLGFLNRAIPEYDRVSIPDYYEGMWHATRNRLAGGNPANITDAINQNASNQLITGLRYNVTNAANNQVVLPNGQFNPEAEILYADDWQDVLFRTPFRQDYNLNYSGGSNKSTSYVSFGYLNEPGYVKFSGYERFNARVNVDTKIKDWLSSGINLDGALAYQDNVSSSGGTATTNPFYYTRMMGPIYPVWQRDREGAFTVDPLTGGRVLDWGVNSQMGARPYAGNSNLLGSLDLDERSGKIGNVNFNTYLEAKFLKDFTFRTTLGGNYYNRYTTTFQNPEFGDAQNVRGRSTKIQNRQLSFTFNQVLSWDKTFNEVHNINALVGHENYRLERNFLSATRSGFPFPGNSELAPGATLEDATSYANFHRIEGYFSRVNYSYEDKYLLSGSFRRDGTSRFFPGRDGQDGNQWGNFYSLGAGWRISEESFLKDVSWVNELKLRASYGEQGNEGVVQARGTDETDQEDPTNTNIDNFYGWQSLYGYGWNNVNMPGAIIGSLPNEGLSWEKNKAVNVGLDFTLFDRKIDGTIEWYNRESTNLLFQVPLPMSTGITSIWRNVGTMYNRGIDVQIGYNAIRNTNFDWRIDLNFSHYKNRITKLPAESRENGIISGTKKLMEGEDLYQFWLRDYAGVDANNGDALWYRDEVDAQGNVTGRTTTNNVNQATYYYHGSAIPDLVGGMTNSFRYKQFDLSVLLTYQLGGKFYDGNYASLMHAGNYGTHWHTDILNAWKQPGDQTDVPRLQNNIPGAGAPNAASSRFLFDASYLNVKNITLGYNFDKTWISRAGLSGLRVFANVDNAVIFTSRKGMDPQRAFTGTADYTYPTMRNFTFGVTIGL</sequence>
<evidence type="ECO:0000256" key="3">
    <source>
        <dbReference type="ARBA" id="ARBA00022452"/>
    </source>
</evidence>
<evidence type="ECO:0000256" key="1">
    <source>
        <dbReference type="ARBA" id="ARBA00004571"/>
    </source>
</evidence>
<keyword evidence="9" id="KW-1133">Transmembrane helix</keyword>
<dbReference type="Gene3D" id="2.60.40.1120">
    <property type="entry name" value="Carboxypeptidase-like, regulatory domain"/>
    <property type="match status" value="1"/>
</dbReference>
<name>A0A4R7CZW7_9SPHI</name>
<protein>
    <submittedName>
        <fullName evidence="11">TonB-linked SusC/RagA family outer membrane protein</fullName>
    </submittedName>
</protein>
<evidence type="ECO:0000256" key="4">
    <source>
        <dbReference type="ARBA" id="ARBA00022692"/>
    </source>
</evidence>
<keyword evidence="7 8" id="KW-0998">Cell outer membrane</keyword>
<evidence type="ECO:0000256" key="6">
    <source>
        <dbReference type="ARBA" id="ARBA00023136"/>
    </source>
</evidence>
<dbReference type="GO" id="GO:0044718">
    <property type="term" value="P:siderophore transmembrane transport"/>
    <property type="evidence" value="ECO:0007669"/>
    <property type="project" value="TreeGrafter"/>
</dbReference>
<dbReference type="InterPro" id="IPR012910">
    <property type="entry name" value="Plug_dom"/>
</dbReference>
<keyword evidence="6 8" id="KW-0472">Membrane</keyword>
<dbReference type="Gene3D" id="2.40.170.20">
    <property type="entry name" value="TonB-dependent receptor, beta-barrel domain"/>
    <property type="match status" value="1"/>
</dbReference>
<evidence type="ECO:0000259" key="10">
    <source>
        <dbReference type="Pfam" id="PF07715"/>
    </source>
</evidence>
<dbReference type="Pfam" id="PF07715">
    <property type="entry name" value="Plug"/>
    <property type="match status" value="1"/>
</dbReference>
<comment type="similarity">
    <text evidence="8">Belongs to the TonB-dependent receptor family.</text>
</comment>
<dbReference type="PANTHER" id="PTHR30069">
    <property type="entry name" value="TONB-DEPENDENT OUTER MEMBRANE RECEPTOR"/>
    <property type="match status" value="1"/>
</dbReference>
<keyword evidence="3 8" id="KW-1134">Transmembrane beta strand</keyword>